<dbReference type="PROSITE" id="PS00409">
    <property type="entry name" value="PROKAR_NTER_METHYL"/>
    <property type="match status" value="1"/>
</dbReference>
<accession>A0A1E3WL20</accession>
<evidence type="ECO:0000256" key="1">
    <source>
        <dbReference type="SAM" id="Phobius"/>
    </source>
</evidence>
<organism evidence="2 3">
    <name type="scientific">Vibrio scophthalmi</name>
    <dbReference type="NCBI Taxonomy" id="45658"/>
    <lineage>
        <taxon>Bacteria</taxon>
        <taxon>Pseudomonadati</taxon>
        <taxon>Pseudomonadota</taxon>
        <taxon>Gammaproteobacteria</taxon>
        <taxon>Vibrionales</taxon>
        <taxon>Vibrionaceae</taxon>
        <taxon>Vibrio</taxon>
    </lineage>
</organism>
<dbReference type="Pfam" id="PF07963">
    <property type="entry name" value="N_methyl"/>
    <property type="match status" value="1"/>
</dbReference>
<sequence length="253" mass="27385">MFRRGFTLIEMVLTLLVSSILVLGIAGFIELGVTGYADSVDRQRLQTQAKFVLEKMTREVRHAVPNIFISGGNCFSFYPIVDSGFYVVSGGDINFIVGDPDASVATLKDKYLLIHPSQSLAAGQNLAVLTNSFPLTTMVEHASSGAAGSTFSLPDRAKDLVGGSVSQRQYITDINRQISYCIIGDRVVRGEGDGSLPLTTQPLTDHDSALVTGTLSYTPATVQHNGVVHIDLNFTQNDESTRFQQDVQVLNVP</sequence>
<dbReference type="PATRIC" id="fig|45658.8.peg.439"/>
<keyword evidence="1" id="KW-1133">Transmembrane helix</keyword>
<proteinExistence type="predicted"/>
<dbReference type="Proteomes" id="UP000095131">
    <property type="component" value="Unassembled WGS sequence"/>
</dbReference>
<keyword evidence="1" id="KW-0812">Transmembrane</keyword>
<keyword evidence="1" id="KW-0472">Membrane</keyword>
<dbReference type="OrthoDB" id="9788802at2"/>
<evidence type="ECO:0008006" key="4">
    <source>
        <dbReference type="Google" id="ProtNLM"/>
    </source>
</evidence>
<dbReference type="NCBIfam" id="TIGR02532">
    <property type="entry name" value="IV_pilin_GFxxxE"/>
    <property type="match status" value="1"/>
</dbReference>
<dbReference type="InterPro" id="IPR012902">
    <property type="entry name" value="N_methyl_site"/>
</dbReference>
<dbReference type="RefSeq" id="WP_009385833.1">
    <property type="nucleotide sequence ID" value="NZ_CP134277.1"/>
</dbReference>
<protein>
    <recommendedName>
        <fullName evidence="4">MSHA biogenesis protein MshO</fullName>
    </recommendedName>
</protein>
<comment type="caution">
    <text evidence="2">The sequence shown here is derived from an EMBL/GenBank/DDBJ whole genome shotgun (WGS) entry which is preliminary data.</text>
</comment>
<evidence type="ECO:0000313" key="3">
    <source>
        <dbReference type="Proteomes" id="UP000095131"/>
    </source>
</evidence>
<dbReference type="EMBL" id="MDCJ01000002">
    <property type="protein sequence ID" value="ODS10197.1"/>
    <property type="molecule type" value="Genomic_DNA"/>
</dbReference>
<dbReference type="AlphaFoldDB" id="A0A1E3WL20"/>
<gene>
    <name evidence="2" type="ORF">VSF3289_00452</name>
</gene>
<feature type="transmembrane region" description="Helical" evidence="1">
    <location>
        <begin position="12"/>
        <end position="37"/>
    </location>
</feature>
<evidence type="ECO:0000313" key="2">
    <source>
        <dbReference type="EMBL" id="ODS10197.1"/>
    </source>
</evidence>
<reference evidence="2 3" key="1">
    <citation type="submission" date="2016-08" db="EMBL/GenBank/DDBJ databases">
        <title>Genome sequencing of Vibrio scophthalmi strain FP3289, an isolated from Paralichthys olivaceus.</title>
        <authorList>
            <person name="Han H.-J."/>
        </authorList>
    </citation>
    <scope>NUCLEOTIDE SEQUENCE [LARGE SCALE GENOMIC DNA]</scope>
    <source>
        <strain evidence="2 3">FP3289</strain>
    </source>
</reference>
<name>A0A1E3WL20_9VIBR</name>